<comment type="caution">
    <text evidence="2">The sequence shown here is derived from an EMBL/GenBank/DDBJ whole genome shotgun (WGS) entry which is preliminary data.</text>
</comment>
<feature type="compositionally biased region" description="Basic residues" evidence="1">
    <location>
        <begin position="30"/>
        <end position="40"/>
    </location>
</feature>
<accession>A0A699XLQ8</accession>
<gene>
    <name evidence="2" type="ORF">Tci_929780</name>
</gene>
<proteinExistence type="predicted"/>
<evidence type="ECO:0000256" key="1">
    <source>
        <dbReference type="SAM" id="MobiDB-lite"/>
    </source>
</evidence>
<organism evidence="2">
    <name type="scientific">Tanacetum cinerariifolium</name>
    <name type="common">Dalmatian daisy</name>
    <name type="synonym">Chrysanthemum cinerariifolium</name>
    <dbReference type="NCBI Taxonomy" id="118510"/>
    <lineage>
        <taxon>Eukaryota</taxon>
        <taxon>Viridiplantae</taxon>
        <taxon>Streptophyta</taxon>
        <taxon>Embryophyta</taxon>
        <taxon>Tracheophyta</taxon>
        <taxon>Spermatophyta</taxon>
        <taxon>Magnoliopsida</taxon>
        <taxon>eudicotyledons</taxon>
        <taxon>Gunneridae</taxon>
        <taxon>Pentapetalae</taxon>
        <taxon>asterids</taxon>
        <taxon>campanulids</taxon>
        <taxon>Asterales</taxon>
        <taxon>Asteraceae</taxon>
        <taxon>Asteroideae</taxon>
        <taxon>Anthemideae</taxon>
        <taxon>Anthemidinae</taxon>
        <taxon>Tanacetum</taxon>
    </lineage>
</organism>
<feature type="compositionally biased region" description="Acidic residues" evidence="1">
    <location>
        <begin position="50"/>
        <end position="64"/>
    </location>
</feature>
<sequence length="86" mass="9774">ARKEQPKVNKALAERLRKQEERDEAMEKRKKEKRAMAKAKARSEGREVEESSSESEGDSDDERVDLEGNEGKTKGGVLADPRFKDL</sequence>
<reference evidence="2" key="1">
    <citation type="journal article" date="2019" name="Sci. Rep.">
        <title>Draft genome of Tanacetum cinerariifolium, the natural source of mosquito coil.</title>
        <authorList>
            <person name="Yamashiro T."/>
            <person name="Shiraishi A."/>
            <person name="Satake H."/>
            <person name="Nakayama K."/>
        </authorList>
    </citation>
    <scope>NUCLEOTIDE SEQUENCE</scope>
</reference>
<name>A0A699XLQ8_TANCI</name>
<feature type="region of interest" description="Disordered" evidence="1">
    <location>
        <begin position="1"/>
        <end position="86"/>
    </location>
</feature>
<protein>
    <submittedName>
        <fullName evidence="2">Uncharacterized protein</fullName>
    </submittedName>
</protein>
<evidence type="ECO:0000313" key="2">
    <source>
        <dbReference type="EMBL" id="GFD57811.1"/>
    </source>
</evidence>
<feature type="non-terminal residue" evidence="2">
    <location>
        <position position="1"/>
    </location>
</feature>
<dbReference type="AlphaFoldDB" id="A0A699XLQ8"/>
<feature type="non-terminal residue" evidence="2">
    <location>
        <position position="86"/>
    </location>
</feature>
<dbReference type="EMBL" id="BKCJ011845225">
    <property type="protein sequence ID" value="GFD57811.1"/>
    <property type="molecule type" value="Genomic_DNA"/>
</dbReference>
<feature type="compositionally biased region" description="Basic and acidic residues" evidence="1">
    <location>
        <begin position="1"/>
        <end position="29"/>
    </location>
</feature>